<evidence type="ECO:0000313" key="2">
    <source>
        <dbReference type="EMBL" id="KAF8716391.1"/>
    </source>
</evidence>
<proteinExistence type="predicted"/>
<feature type="region of interest" description="Disordered" evidence="1">
    <location>
        <begin position="31"/>
        <end position="57"/>
    </location>
</feature>
<comment type="caution">
    <text evidence="2">The sequence shown here is derived from an EMBL/GenBank/DDBJ whole genome shotgun (WGS) entry which is preliminary data.</text>
</comment>
<dbReference type="EMBL" id="JACEFO010001725">
    <property type="protein sequence ID" value="KAF8716391.1"/>
    <property type="molecule type" value="Genomic_DNA"/>
</dbReference>
<feature type="compositionally biased region" description="Low complexity" evidence="1">
    <location>
        <begin position="38"/>
        <end position="57"/>
    </location>
</feature>
<accession>A0A835C3J3</accession>
<evidence type="ECO:0000256" key="1">
    <source>
        <dbReference type="SAM" id="MobiDB-lite"/>
    </source>
</evidence>
<keyword evidence="3" id="KW-1185">Reference proteome</keyword>
<evidence type="ECO:0000313" key="3">
    <source>
        <dbReference type="Proteomes" id="UP000636709"/>
    </source>
</evidence>
<sequence length="57" mass="5928">MATVAGAGGRGQQSPRWTLRVRALSAALRRRRHGAGGLPRVASSRSCTRTSSSTCCG</sequence>
<organism evidence="2 3">
    <name type="scientific">Digitaria exilis</name>
    <dbReference type="NCBI Taxonomy" id="1010633"/>
    <lineage>
        <taxon>Eukaryota</taxon>
        <taxon>Viridiplantae</taxon>
        <taxon>Streptophyta</taxon>
        <taxon>Embryophyta</taxon>
        <taxon>Tracheophyta</taxon>
        <taxon>Spermatophyta</taxon>
        <taxon>Magnoliopsida</taxon>
        <taxon>Liliopsida</taxon>
        <taxon>Poales</taxon>
        <taxon>Poaceae</taxon>
        <taxon>PACMAD clade</taxon>
        <taxon>Panicoideae</taxon>
        <taxon>Panicodae</taxon>
        <taxon>Paniceae</taxon>
        <taxon>Anthephorinae</taxon>
        <taxon>Digitaria</taxon>
    </lineage>
</organism>
<reference evidence="2" key="1">
    <citation type="submission" date="2020-07" db="EMBL/GenBank/DDBJ databases">
        <title>Genome sequence and genetic diversity analysis of an under-domesticated orphan crop, white fonio (Digitaria exilis).</title>
        <authorList>
            <person name="Bennetzen J.L."/>
            <person name="Chen S."/>
            <person name="Ma X."/>
            <person name="Wang X."/>
            <person name="Yssel A.E.J."/>
            <person name="Chaluvadi S.R."/>
            <person name="Johnson M."/>
            <person name="Gangashetty P."/>
            <person name="Hamidou F."/>
            <person name="Sanogo M.D."/>
            <person name="Zwaenepoel A."/>
            <person name="Wallace J."/>
            <person name="Van De Peer Y."/>
            <person name="Van Deynze A."/>
        </authorList>
    </citation>
    <scope>NUCLEOTIDE SEQUENCE</scope>
    <source>
        <tissue evidence="2">Leaves</tissue>
    </source>
</reference>
<dbReference type="AlphaFoldDB" id="A0A835C3J3"/>
<dbReference type="Proteomes" id="UP000636709">
    <property type="component" value="Unassembled WGS sequence"/>
</dbReference>
<gene>
    <name evidence="2" type="ORF">HU200_026361</name>
</gene>
<name>A0A835C3J3_9POAL</name>
<protein>
    <submittedName>
        <fullName evidence="2">Uncharacterized protein</fullName>
    </submittedName>
</protein>